<feature type="region of interest" description="Disordered" evidence="4">
    <location>
        <begin position="1"/>
        <end position="40"/>
    </location>
</feature>
<organism evidence="6 7">
    <name type="scientific">Didymella rabiei</name>
    <name type="common">Chickpea ascochyta blight fungus</name>
    <name type="synonym">Mycosphaerella rabiei</name>
    <dbReference type="NCBI Taxonomy" id="5454"/>
    <lineage>
        <taxon>Eukaryota</taxon>
        <taxon>Fungi</taxon>
        <taxon>Dikarya</taxon>
        <taxon>Ascomycota</taxon>
        <taxon>Pezizomycotina</taxon>
        <taxon>Dothideomycetes</taxon>
        <taxon>Pleosporomycetidae</taxon>
        <taxon>Pleosporales</taxon>
        <taxon>Pleosporineae</taxon>
        <taxon>Didymellaceae</taxon>
        <taxon>Ascochyta</taxon>
    </lineage>
</organism>
<protein>
    <submittedName>
        <fullName evidence="6">N-acetyltransferase</fullName>
    </submittedName>
</protein>
<feature type="compositionally biased region" description="Polar residues" evidence="4">
    <location>
        <begin position="1"/>
        <end position="12"/>
    </location>
</feature>
<sequence length="257" mass="27511">MYAPTSPTSNHSRAAVESTHDYNNPPDSMAQPTPAQPAAMQAHLAAQTDLALPTPVTAASPIPQPIFTTPRLIVRPLHPQDAPSMSQHANNPKVTKYMSLAFPSPYTLDTANEWIAMNQSAPIHNWGICLASAPNAAIGGVGMKPGADVQDHAAEAGFWIGEAFWGQGLTTEVLAGLTEWCFTAEEAKLATGGKRWTRLFGTVFAGNVGSMRCFEKCGYLEEGVLRGGVEKNGVASDLHVFGLVKGDWEAKRGWREA</sequence>
<feature type="domain" description="N-acetyltransferase" evidence="5">
    <location>
        <begin position="72"/>
        <end position="247"/>
    </location>
</feature>
<dbReference type="InterPro" id="IPR000182">
    <property type="entry name" value="GNAT_dom"/>
</dbReference>
<dbReference type="InterPro" id="IPR051531">
    <property type="entry name" value="N-acetyltransferase"/>
</dbReference>
<dbReference type="InterPro" id="IPR016181">
    <property type="entry name" value="Acyl_CoA_acyltransferase"/>
</dbReference>
<name>A0A163CNL3_DIDRA</name>
<keyword evidence="7" id="KW-1185">Reference proteome</keyword>
<comment type="caution">
    <text evidence="6">The sequence shown here is derived from an EMBL/GenBank/DDBJ whole genome shotgun (WGS) entry which is preliminary data.</text>
</comment>
<evidence type="ECO:0000256" key="4">
    <source>
        <dbReference type="SAM" id="MobiDB-lite"/>
    </source>
</evidence>
<dbReference type="GO" id="GO:0016747">
    <property type="term" value="F:acyltransferase activity, transferring groups other than amino-acyl groups"/>
    <property type="evidence" value="ECO:0007669"/>
    <property type="project" value="InterPro"/>
</dbReference>
<feature type="compositionally biased region" description="Low complexity" evidence="4">
    <location>
        <begin position="29"/>
        <end position="40"/>
    </location>
</feature>
<dbReference type="Proteomes" id="UP000076837">
    <property type="component" value="Unassembled WGS sequence"/>
</dbReference>
<dbReference type="PANTHER" id="PTHR43792:SF8">
    <property type="entry name" value="[RIBOSOMAL PROTEIN US5]-ALANINE N-ACETYLTRANSFERASE"/>
    <property type="match status" value="1"/>
</dbReference>
<evidence type="ECO:0000256" key="1">
    <source>
        <dbReference type="ARBA" id="ARBA00022679"/>
    </source>
</evidence>
<evidence type="ECO:0000256" key="3">
    <source>
        <dbReference type="ARBA" id="ARBA00038502"/>
    </source>
</evidence>
<proteinExistence type="inferred from homology"/>
<dbReference type="Pfam" id="PF13302">
    <property type="entry name" value="Acetyltransf_3"/>
    <property type="match status" value="1"/>
</dbReference>
<dbReference type="SUPFAM" id="SSF55729">
    <property type="entry name" value="Acyl-CoA N-acyltransferases (Nat)"/>
    <property type="match status" value="1"/>
</dbReference>
<keyword evidence="2" id="KW-0012">Acyltransferase</keyword>
<evidence type="ECO:0000313" key="7">
    <source>
        <dbReference type="Proteomes" id="UP000076837"/>
    </source>
</evidence>
<reference evidence="6 7" key="1">
    <citation type="journal article" date="2016" name="Sci. Rep.">
        <title>Draft genome sequencing and secretome analysis of fungal phytopathogen Ascochyta rabiei provides insight into the necrotrophic effector repertoire.</title>
        <authorList>
            <person name="Verma S."/>
            <person name="Gazara R.K."/>
            <person name="Nizam S."/>
            <person name="Parween S."/>
            <person name="Chattopadhyay D."/>
            <person name="Verma P.K."/>
        </authorList>
    </citation>
    <scope>NUCLEOTIDE SEQUENCE [LARGE SCALE GENOMIC DNA]</scope>
    <source>
        <strain evidence="6 7">ArDII</strain>
    </source>
</reference>
<dbReference type="AlphaFoldDB" id="A0A163CNL3"/>
<evidence type="ECO:0000313" key="6">
    <source>
        <dbReference type="EMBL" id="KZM22589.1"/>
    </source>
</evidence>
<dbReference type="STRING" id="5454.A0A163CNL3"/>
<dbReference type="EMBL" id="JYNV01000212">
    <property type="protein sequence ID" value="KZM22589.1"/>
    <property type="molecule type" value="Genomic_DNA"/>
</dbReference>
<comment type="similarity">
    <text evidence="3">Belongs to the acetyltransferase family. RimJ subfamily.</text>
</comment>
<accession>A0A163CNL3</accession>
<evidence type="ECO:0000259" key="5">
    <source>
        <dbReference type="PROSITE" id="PS51186"/>
    </source>
</evidence>
<dbReference type="Gene3D" id="3.40.630.30">
    <property type="match status" value="1"/>
</dbReference>
<dbReference type="PROSITE" id="PS51186">
    <property type="entry name" value="GNAT"/>
    <property type="match status" value="1"/>
</dbReference>
<gene>
    <name evidence="6" type="ORF">ST47_g6297</name>
</gene>
<dbReference type="PANTHER" id="PTHR43792">
    <property type="entry name" value="GNAT FAMILY, PUTATIVE (AFU_ORTHOLOGUE AFUA_3G00765)-RELATED-RELATED"/>
    <property type="match status" value="1"/>
</dbReference>
<keyword evidence="1 6" id="KW-0808">Transferase</keyword>
<evidence type="ECO:0000256" key="2">
    <source>
        <dbReference type="ARBA" id="ARBA00023315"/>
    </source>
</evidence>